<feature type="domain" description="Carboxyltransferase" evidence="6">
    <location>
        <begin position="321"/>
        <end position="650"/>
    </location>
</feature>
<dbReference type="InterPro" id="IPR003778">
    <property type="entry name" value="CT_A_B"/>
</dbReference>
<dbReference type="EMBL" id="BAABGL010000004">
    <property type="protein sequence ID" value="GAA4386539.1"/>
    <property type="molecule type" value="Genomic_DNA"/>
</dbReference>
<dbReference type="Gene3D" id="3.30.1360.40">
    <property type="match status" value="1"/>
</dbReference>
<evidence type="ECO:0000256" key="4">
    <source>
        <dbReference type="SAM" id="MobiDB-lite"/>
    </source>
</evidence>
<evidence type="ECO:0000259" key="6">
    <source>
        <dbReference type="SMART" id="SM00797"/>
    </source>
</evidence>
<gene>
    <name evidence="7" type="ORF">GCM10023167_09590</name>
</gene>
<keyword evidence="1" id="KW-0547">Nucleotide-binding</keyword>
<keyword evidence="2" id="KW-0378">Hydrolase</keyword>
<feature type="compositionally biased region" description="Low complexity" evidence="4">
    <location>
        <begin position="647"/>
        <end position="681"/>
    </location>
</feature>
<dbReference type="PANTHER" id="PTHR43309">
    <property type="entry name" value="5-OXOPROLINASE SUBUNIT C"/>
    <property type="match status" value="1"/>
</dbReference>
<feature type="region of interest" description="Disordered" evidence="4">
    <location>
        <begin position="442"/>
        <end position="497"/>
    </location>
</feature>
<feature type="region of interest" description="Disordered" evidence="4">
    <location>
        <begin position="250"/>
        <end position="297"/>
    </location>
</feature>
<feature type="domain" description="Carboxyltransferase" evidence="5">
    <location>
        <begin position="45"/>
        <end position="234"/>
    </location>
</feature>
<dbReference type="Pfam" id="PF02682">
    <property type="entry name" value="CT_C_D"/>
    <property type="match status" value="1"/>
</dbReference>
<protein>
    <submittedName>
        <fullName evidence="7">5-oxoprolinase/urea amidolyase family protein</fullName>
    </submittedName>
</protein>
<evidence type="ECO:0000313" key="7">
    <source>
        <dbReference type="EMBL" id="GAA4386539.1"/>
    </source>
</evidence>
<organism evidence="7 8">
    <name type="scientific">Brevibacterium pityocampae</name>
    <dbReference type="NCBI Taxonomy" id="506594"/>
    <lineage>
        <taxon>Bacteria</taxon>
        <taxon>Bacillati</taxon>
        <taxon>Actinomycetota</taxon>
        <taxon>Actinomycetes</taxon>
        <taxon>Micrococcales</taxon>
        <taxon>Brevibacteriaceae</taxon>
        <taxon>Brevibacterium</taxon>
    </lineage>
</organism>
<dbReference type="InterPro" id="IPR029000">
    <property type="entry name" value="Cyclophilin-like_dom_sf"/>
</dbReference>
<dbReference type="SMART" id="SM00796">
    <property type="entry name" value="AHS1"/>
    <property type="match status" value="1"/>
</dbReference>
<dbReference type="Gene3D" id="2.40.100.10">
    <property type="entry name" value="Cyclophilin-like"/>
    <property type="match status" value="2"/>
</dbReference>
<feature type="compositionally biased region" description="Low complexity" evidence="4">
    <location>
        <begin position="15"/>
        <end position="26"/>
    </location>
</feature>
<dbReference type="RefSeq" id="WP_345030306.1">
    <property type="nucleotide sequence ID" value="NZ_BAABGL010000004.1"/>
</dbReference>
<evidence type="ECO:0000313" key="8">
    <source>
        <dbReference type="Proteomes" id="UP001500642"/>
    </source>
</evidence>
<evidence type="ECO:0000256" key="3">
    <source>
        <dbReference type="ARBA" id="ARBA00022840"/>
    </source>
</evidence>
<feature type="compositionally biased region" description="Low complexity" evidence="4">
    <location>
        <begin position="469"/>
        <end position="481"/>
    </location>
</feature>
<dbReference type="SMART" id="SM00797">
    <property type="entry name" value="AHS2"/>
    <property type="match status" value="1"/>
</dbReference>
<keyword evidence="3" id="KW-0067">ATP-binding</keyword>
<dbReference type="Pfam" id="PF02626">
    <property type="entry name" value="CT_A_B"/>
    <property type="match status" value="1"/>
</dbReference>
<dbReference type="SUPFAM" id="SSF50891">
    <property type="entry name" value="Cyclophilin-like"/>
    <property type="match status" value="2"/>
</dbReference>
<name>A0ABP8J8E4_9MICO</name>
<dbReference type="PANTHER" id="PTHR43309:SF3">
    <property type="entry name" value="5-OXOPROLINASE SUBUNIT C"/>
    <property type="match status" value="1"/>
</dbReference>
<keyword evidence="8" id="KW-1185">Reference proteome</keyword>
<accession>A0ABP8J8E4</accession>
<evidence type="ECO:0000256" key="2">
    <source>
        <dbReference type="ARBA" id="ARBA00022801"/>
    </source>
</evidence>
<comment type="caution">
    <text evidence="7">The sequence shown here is derived from an EMBL/GenBank/DDBJ whole genome shotgun (WGS) entry which is preliminary data.</text>
</comment>
<dbReference type="InterPro" id="IPR052708">
    <property type="entry name" value="PxpC"/>
</dbReference>
<evidence type="ECO:0000259" key="5">
    <source>
        <dbReference type="SMART" id="SM00796"/>
    </source>
</evidence>
<dbReference type="InterPro" id="IPR003833">
    <property type="entry name" value="CT_C_D"/>
</dbReference>
<proteinExistence type="predicted"/>
<feature type="compositionally biased region" description="Low complexity" evidence="4">
    <location>
        <begin position="250"/>
        <end position="262"/>
    </location>
</feature>
<feature type="region of interest" description="Disordered" evidence="4">
    <location>
        <begin position="647"/>
        <end position="699"/>
    </location>
</feature>
<reference evidence="8" key="1">
    <citation type="journal article" date="2019" name="Int. J. Syst. Evol. Microbiol.">
        <title>The Global Catalogue of Microorganisms (GCM) 10K type strain sequencing project: providing services to taxonomists for standard genome sequencing and annotation.</title>
        <authorList>
            <consortium name="The Broad Institute Genomics Platform"/>
            <consortium name="The Broad Institute Genome Sequencing Center for Infectious Disease"/>
            <person name="Wu L."/>
            <person name="Ma J."/>
        </authorList>
    </citation>
    <scope>NUCLEOTIDE SEQUENCE [LARGE SCALE GENOMIC DNA]</scope>
    <source>
        <strain evidence="8">JCM 17808</strain>
    </source>
</reference>
<feature type="region of interest" description="Disordered" evidence="4">
    <location>
        <begin position="1"/>
        <end position="45"/>
    </location>
</feature>
<sequence length="699" mass="69957">MNPAGPTAPGDSDRGLSPSDRGLSPSGPGPSPGTHPSSTGPGGALALHRVGTRAVLVDLPDLDTVMAWHAALTADPLPAQRGIVAAASTLLFTAHTPDAATRAFELLRDFAPETSAQTGGREITLDVVYDGEDLAPLAEHLGLSPEALVEKHTAETWTGAFGGFAPGFTYCVPAAGGWDVPRRESPRTAVPPGSVALAGEFSAVYPRRTPGGWQLIGRTDTPMWDESADPPALIAPGDTVRYRAVRPTVEAGAGAPGGTEPASSDHGGPPAEARPGGDASATPPQPVAPSAPAAPGRPVLRVEDAGLLALIEDLGRAGYGDLGVASSGVLDRASAWTANRLVGNGGASAVLESIGGLRVTALVDTVVAVTGAEAPLTVAPGRASGAGDPRRHPLAHPLLLRTGDELTVGGPRLGMRSYLAVRGGFAAHRVLGSAATDLLSGLGTEPVRTGDTLRVRNRPRPAGAGNGGEPAPTTGSAPGAPVNATPLGTSPADAPEPETGAIAAVAAPAPNPLRVTGERAVLRCIMGPRADWFDAAEQARFTQVPWQVSGRSNRIGLRLEPGDGAAPLTRSRDGELASEGMITGAVQVPPDGNPVLFLADHPVTGGYPVIATVVAEDLDIAGQLPPGSAVTFTPVDPVTLTPLAAAGPEAASGSEGPAGSEDTAGADAATGSAAAAGPAAAHPVRPDTATPNDDPEDPS</sequence>
<evidence type="ECO:0000256" key="1">
    <source>
        <dbReference type="ARBA" id="ARBA00022741"/>
    </source>
</evidence>
<dbReference type="Proteomes" id="UP001500642">
    <property type="component" value="Unassembled WGS sequence"/>
</dbReference>